<organism evidence="5">
    <name type="scientific">Gymnochlora stellata</name>
    <dbReference type="NCBI Taxonomy" id="67809"/>
    <lineage>
        <taxon>Eukaryota</taxon>
        <taxon>Sar</taxon>
        <taxon>Rhizaria</taxon>
        <taxon>Cercozoa</taxon>
        <taxon>Chlorarachniophyceae</taxon>
        <taxon>Gymnochlora</taxon>
    </lineage>
</organism>
<dbReference type="CDD" id="cd11566">
    <property type="entry name" value="eIF1_SUI1"/>
    <property type="match status" value="1"/>
</dbReference>
<reference evidence="5" key="1">
    <citation type="journal article" date="2008" name="Mol. Biol. Evol.">
        <title>Nucleus-encoded periplastid-targeted EFL in chlorarachniophytes.</title>
        <authorList>
            <person name="Gile G.H."/>
            <person name="Keeling P.J."/>
        </authorList>
    </citation>
    <scope>NUCLEOTIDE SEQUENCE</scope>
    <source>
        <strain evidence="5">CCMP 2057</strain>
    </source>
</reference>
<name>B5A4Q3_GYMST</name>
<protein>
    <submittedName>
        <fullName evidence="5">Translation initiation factor 1</fullName>
    </submittedName>
</protein>
<dbReference type="InterPro" id="IPR005874">
    <property type="entry name" value="SUI1_euk"/>
</dbReference>
<feature type="domain" description="SUI1" evidence="4">
    <location>
        <begin position="53"/>
        <end position="123"/>
    </location>
</feature>
<dbReference type="InterPro" id="IPR036877">
    <property type="entry name" value="SUI1_dom_sf"/>
</dbReference>
<dbReference type="Gene3D" id="3.30.780.10">
    <property type="entry name" value="SUI1-like domain"/>
    <property type="match status" value="1"/>
</dbReference>
<feature type="transmembrane region" description="Helical" evidence="3">
    <location>
        <begin position="6"/>
        <end position="25"/>
    </location>
</feature>
<dbReference type="SUPFAM" id="SSF55159">
    <property type="entry name" value="eIF1-like"/>
    <property type="match status" value="1"/>
</dbReference>
<keyword evidence="3" id="KW-1133">Transmembrane helix</keyword>
<evidence type="ECO:0000313" key="5">
    <source>
        <dbReference type="EMBL" id="ACF24601.1"/>
    </source>
</evidence>
<evidence type="ECO:0000256" key="2">
    <source>
        <dbReference type="ARBA" id="ARBA00022917"/>
    </source>
</evidence>
<dbReference type="Pfam" id="PF01253">
    <property type="entry name" value="SUI1"/>
    <property type="match status" value="1"/>
</dbReference>
<keyword evidence="5" id="KW-0396">Initiation factor</keyword>
<proteinExistence type="evidence at transcript level"/>
<accession>B5A4Q3</accession>
<dbReference type="GO" id="GO:0003743">
    <property type="term" value="F:translation initiation factor activity"/>
    <property type="evidence" value="ECO:0007669"/>
    <property type="project" value="UniProtKB-KW"/>
</dbReference>
<dbReference type="PROSITE" id="PS50296">
    <property type="entry name" value="SUI1"/>
    <property type="match status" value="1"/>
</dbReference>
<keyword evidence="3" id="KW-0812">Transmembrane</keyword>
<evidence type="ECO:0000256" key="3">
    <source>
        <dbReference type="SAM" id="Phobius"/>
    </source>
</evidence>
<dbReference type="EMBL" id="EU810337">
    <property type="protein sequence ID" value="ACF24601.1"/>
    <property type="molecule type" value="mRNA"/>
</dbReference>
<keyword evidence="3" id="KW-0472">Membrane</keyword>
<dbReference type="AlphaFoldDB" id="B5A4Q3"/>
<sequence>MLLCYRIFAAVLSFVHLMILQIVLVPNSARGGNIVFNTGEGFEEAKTAPQSVVHIRNQQRNGRKSLTTISGLQEDLDLKKILKYIRKMYSTNGTVKKDKEHGEVIQVQGDLRKEIASFLVEYKVCSKEEIKLHGF</sequence>
<comment type="similarity">
    <text evidence="1">Belongs to the SUI1 family.</text>
</comment>
<keyword evidence="2" id="KW-0648">Protein biosynthesis</keyword>
<evidence type="ECO:0000259" key="4">
    <source>
        <dbReference type="PROSITE" id="PS50296"/>
    </source>
</evidence>
<dbReference type="PANTHER" id="PTHR10388">
    <property type="entry name" value="EUKARYOTIC TRANSLATION INITIATION FACTOR SUI1"/>
    <property type="match status" value="1"/>
</dbReference>
<dbReference type="InterPro" id="IPR001950">
    <property type="entry name" value="SUI1"/>
</dbReference>
<evidence type="ECO:0000256" key="1">
    <source>
        <dbReference type="ARBA" id="ARBA00005422"/>
    </source>
</evidence>